<evidence type="ECO:0000313" key="3">
    <source>
        <dbReference type="Proteomes" id="UP000469011"/>
    </source>
</evidence>
<dbReference type="InterPro" id="IPR043519">
    <property type="entry name" value="NT_sf"/>
</dbReference>
<comment type="caution">
    <text evidence="2">The sequence shown here is derived from an EMBL/GenBank/DDBJ whole genome shotgun (WGS) entry which is preliminary data.</text>
</comment>
<protein>
    <submittedName>
        <fullName evidence="2">DNA processing protein DprA</fullName>
    </submittedName>
</protein>
<dbReference type="CDD" id="cd05403">
    <property type="entry name" value="NT_KNTase_like"/>
    <property type="match status" value="1"/>
</dbReference>
<name>A0A6N9TG10_9HYPH</name>
<dbReference type="SUPFAM" id="SSF81301">
    <property type="entry name" value="Nucleotidyltransferase"/>
    <property type="match status" value="1"/>
</dbReference>
<evidence type="ECO:0000313" key="2">
    <source>
        <dbReference type="EMBL" id="NDW07798.1"/>
    </source>
</evidence>
<dbReference type="RefSeq" id="WP_163466253.1">
    <property type="nucleotide sequence ID" value="NZ_JAAAMG010000039.1"/>
</dbReference>
<dbReference type="GO" id="GO:0016779">
    <property type="term" value="F:nucleotidyltransferase activity"/>
    <property type="evidence" value="ECO:0007669"/>
    <property type="project" value="InterPro"/>
</dbReference>
<gene>
    <name evidence="2" type="ORF">GTK09_25665</name>
</gene>
<accession>A0A6N9TG10</accession>
<evidence type="ECO:0000259" key="1">
    <source>
        <dbReference type="Pfam" id="PF01909"/>
    </source>
</evidence>
<reference evidence="2 3" key="1">
    <citation type="submission" date="2020-01" db="EMBL/GenBank/DDBJ databases">
        <title>Jiella pacifica sp. nov.</title>
        <authorList>
            <person name="Xue Z."/>
            <person name="Zhu S."/>
            <person name="Chen J."/>
            <person name="Yang J."/>
        </authorList>
    </citation>
    <scope>NUCLEOTIDE SEQUENCE [LARGE SCALE GENOMIC DNA]</scope>
    <source>
        <strain evidence="2 3">40Bstr34</strain>
    </source>
</reference>
<organism evidence="2 3">
    <name type="scientific">Jiella pacifica</name>
    <dbReference type="NCBI Taxonomy" id="2696469"/>
    <lineage>
        <taxon>Bacteria</taxon>
        <taxon>Pseudomonadati</taxon>
        <taxon>Pseudomonadota</taxon>
        <taxon>Alphaproteobacteria</taxon>
        <taxon>Hyphomicrobiales</taxon>
        <taxon>Aurantimonadaceae</taxon>
        <taxon>Jiella</taxon>
    </lineage>
</organism>
<dbReference type="Proteomes" id="UP000469011">
    <property type="component" value="Unassembled WGS sequence"/>
</dbReference>
<sequence>MNRNDIIARLKSVEPAIRALGVAALYLYGSQARNTARADSDIDLLADFAAGQEPDFTRFMEAYHTLEDTFPGVEIGFSTRDGLVPLYRPHIENSAIRVF</sequence>
<proteinExistence type="predicted"/>
<dbReference type="Pfam" id="PF01909">
    <property type="entry name" value="NTP_transf_2"/>
    <property type="match status" value="1"/>
</dbReference>
<dbReference type="InterPro" id="IPR002934">
    <property type="entry name" value="Polymerase_NTP_transf_dom"/>
</dbReference>
<feature type="domain" description="Polymerase nucleotidyl transferase" evidence="1">
    <location>
        <begin position="15"/>
        <end position="96"/>
    </location>
</feature>
<dbReference type="AlphaFoldDB" id="A0A6N9TG10"/>
<dbReference type="EMBL" id="JAAAMG010000039">
    <property type="protein sequence ID" value="NDW07798.1"/>
    <property type="molecule type" value="Genomic_DNA"/>
</dbReference>
<keyword evidence="3" id="KW-1185">Reference proteome</keyword>
<dbReference type="Gene3D" id="3.30.460.10">
    <property type="entry name" value="Beta Polymerase, domain 2"/>
    <property type="match status" value="1"/>
</dbReference>